<dbReference type="EMBL" id="PELM01000494">
    <property type="protein sequence ID" value="RTG98767.1"/>
    <property type="molecule type" value="Genomic_DNA"/>
</dbReference>
<dbReference type="GeneID" id="93866322"/>
<dbReference type="InterPro" id="IPR006442">
    <property type="entry name" value="Antitoxin_Phd/YefM"/>
</dbReference>
<evidence type="ECO:0000313" key="8">
    <source>
        <dbReference type="Proteomes" id="UP000288082"/>
    </source>
</evidence>
<dbReference type="AlphaFoldDB" id="A0A430UWC5"/>
<name>A0A430UWC5_THESC</name>
<protein>
    <recommendedName>
        <fullName evidence="2">Antitoxin</fullName>
    </recommendedName>
</protein>
<dbReference type="Gene3D" id="3.40.1620.10">
    <property type="entry name" value="YefM-like domain"/>
    <property type="match status" value="1"/>
</dbReference>
<dbReference type="EMBL" id="PELZ01000406">
    <property type="protein sequence ID" value="RTH33359.1"/>
    <property type="molecule type" value="Genomic_DNA"/>
</dbReference>
<dbReference type="PANTHER" id="PTHR35377">
    <property type="entry name" value="ANTITOXIN VAPB49-RELATED-RELATED"/>
    <property type="match status" value="1"/>
</dbReference>
<reference evidence="6 7" key="1">
    <citation type="journal article" date="2019" name="Extremophiles">
        <title>Biogeography of thermophiles and predominance of Thermus scotoductus in domestic water heaters.</title>
        <authorList>
            <person name="Wilpiszeski R.L."/>
            <person name="Zhang Z."/>
            <person name="House C.H."/>
        </authorList>
    </citation>
    <scope>NUCLEOTIDE SEQUENCE [LARGE SCALE GENOMIC DNA]</scope>
    <source>
        <strain evidence="5 7">10_S10</strain>
        <strain evidence="4 6">24_S24</strain>
        <strain evidence="3 8">38_S38</strain>
    </source>
</reference>
<evidence type="ECO:0000313" key="5">
    <source>
        <dbReference type="EMBL" id="RTI13603.1"/>
    </source>
</evidence>
<dbReference type="PANTHER" id="PTHR35377:SF7">
    <property type="entry name" value="SSL1004 PROTEIN"/>
    <property type="match status" value="1"/>
</dbReference>
<dbReference type="InterPro" id="IPR036165">
    <property type="entry name" value="YefM-like_sf"/>
</dbReference>
<dbReference type="RefSeq" id="WP_019550409.1">
    <property type="nucleotide sequence ID" value="NZ_PELM01000494.1"/>
</dbReference>
<proteinExistence type="inferred from homology"/>
<accession>A0A430UWC5</accession>
<comment type="function">
    <text evidence="2">Antitoxin component of a type II toxin-antitoxin (TA) system.</text>
</comment>
<dbReference type="Proteomes" id="UP000288073">
    <property type="component" value="Unassembled WGS sequence"/>
</dbReference>
<comment type="caution">
    <text evidence="5">The sequence shown here is derived from an EMBL/GenBank/DDBJ whole genome shotgun (WGS) entry which is preliminary data.</text>
</comment>
<evidence type="ECO:0000313" key="4">
    <source>
        <dbReference type="EMBL" id="RTH33359.1"/>
    </source>
</evidence>
<evidence type="ECO:0000313" key="6">
    <source>
        <dbReference type="Proteomes" id="UP000288051"/>
    </source>
</evidence>
<evidence type="ECO:0000256" key="1">
    <source>
        <dbReference type="ARBA" id="ARBA00009981"/>
    </source>
</evidence>
<dbReference type="Proteomes" id="UP000288082">
    <property type="component" value="Unassembled WGS sequence"/>
</dbReference>
<comment type="similarity">
    <text evidence="1 2">Belongs to the phD/YefM antitoxin family.</text>
</comment>
<sequence>MREVSAQEAQEKLPELLRWVQAGEEVLIVDQGKPVARLAPASLAEETRLAHLEHLGLLRRGKGKASLGNLPLPTSRASVLEALLEEREEG</sequence>
<dbReference type="InterPro" id="IPR051416">
    <property type="entry name" value="phD-YefM_TA_antitoxins"/>
</dbReference>
<evidence type="ECO:0000313" key="3">
    <source>
        <dbReference type="EMBL" id="RTG98767.1"/>
    </source>
</evidence>
<dbReference type="Proteomes" id="UP000288051">
    <property type="component" value="Unassembled WGS sequence"/>
</dbReference>
<gene>
    <name evidence="5" type="ORF">CSW23_13465</name>
    <name evidence="4" type="ORF">CSW37_10070</name>
    <name evidence="3" type="ORF">CSW50_14665</name>
</gene>
<dbReference type="SUPFAM" id="SSF143120">
    <property type="entry name" value="YefM-like"/>
    <property type="match status" value="1"/>
</dbReference>
<evidence type="ECO:0000256" key="2">
    <source>
        <dbReference type="RuleBase" id="RU362080"/>
    </source>
</evidence>
<dbReference type="Pfam" id="PF02604">
    <property type="entry name" value="PhdYeFM_antitox"/>
    <property type="match status" value="1"/>
</dbReference>
<dbReference type="NCBIfam" id="TIGR01552">
    <property type="entry name" value="phd_fam"/>
    <property type="match status" value="1"/>
</dbReference>
<organism evidence="5 7">
    <name type="scientific">Thermus scotoductus</name>
    <dbReference type="NCBI Taxonomy" id="37636"/>
    <lineage>
        <taxon>Bacteria</taxon>
        <taxon>Thermotogati</taxon>
        <taxon>Deinococcota</taxon>
        <taxon>Deinococci</taxon>
        <taxon>Thermales</taxon>
        <taxon>Thermaceae</taxon>
        <taxon>Thermus</taxon>
    </lineage>
</organism>
<dbReference type="EMBL" id="PEMN01000395">
    <property type="protein sequence ID" value="RTI13603.1"/>
    <property type="molecule type" value="Genomic_DNA"/>
</dbReference>
<evidence type="ECO:0000313" key="7">
    <source>
        <dbReference type="Proteomes" id="UP000288073"/>
    </source>
</evidence>